<keyword evidence="7" id="KW-0319">Glycerol metabolism</keyword>
<evidence type="ECO:0000256" key="2">
    <source>
        <dbReference type="ARBA" id="ARBA00009156"/>
    </source>
</evidence>
<evidence type="ECO:0000259" key="11">
    <source>
        <dbReference type="Pfam" id="PF00370"/>
    </source>
</evidence>
<accession>A0ABY6KJA4</accession>
<dbReference type="InterPro" id="IPR018484">
    <property type="entry name" value="FGGY_N"/>
</dbReference>
<dbReference type="PANTHER" id="PTHR10196:SF69">
    <property type="entry name" value="GLYCEROL KINASE"/>
    <property type="match status" value="1"/>
</dbReference>
<reference evidence="13 14" key="1">
    <citation type="submission" date="2022-01" db="EMBL/GenBank/DDBJ databases">
        <title>A chromosomal length assembly of Cordylochernes scorpioides.</title>
        <authorList>
            <person name="Zeh D."/>
            <person name="Zeh J."/>
        </authorList>
    </citation>
    <scope>NUCLEOTIDE SEQUENCE [LARGE SCALE GENOMIC DNA]</scope>
    <source>
        <strain evidence="13">IN4F17</strain>
        <tissue evidence="13">Whole Body</tissue>
    </source>
</reference>
<dbReference type="EMBL" id="CP092867">
    <property type="protein sequence ID" value="UYV67245.1"/>
    <property type="molecule type" value="Genomic_DNA"/>
</dbReference>
<gene>
    <name evidence="13" type="ORF">LAZ67_5000029</name>
</gene>
<evidence type="ECO:0000259" key="12">
    <source>
        <dbReference type="Pfam" id="PF02782"/>
    </source>
</evidence>
<evidence type="ECO:0000256" key="8">
    <source>
        <dbReference type="ARBA" id="ARBA00022840"/>
    </source>
</evidence>
<name>A0ABY6KJA4_9ARAC</name>
<dbReference type="Proteomes" id="UP001235939">
    <property type="component" value="Chromosome 05"/>
</dbReference>
<dbReference type="PROSITE" id="PS00933">
    <property type="entry name" value="FGGY_KINASES_1"/>
    <property type="match status" value="1"/>
</dbReference>
<dbReference type="PIRSF" id="PIRSF000538">
    <property type="entry name" value="GlpK"/>
    <property type="match status" value="1"/>
</dbReference>
<evidence type="ECO:0000256" key="6">
    <source>
        <dbReference type="ARBA" id="ARBA00022777"/>
    </source>
</evidence>
<comment type="similarity">
    <text evidence="2 10">Belongs to the FGGY kinase family.</text>
</comment>
<evidence type="ECO:0000313" key="14">
    <source>
        <dbReference type="Proteomes" id="UP001235939"/>
    </source>
</evidence>
<evidence type="ECO:0000256" key="5">
    <source>
        <dbReference type="ARBA" id="ARBA00022741"/>
    </source>
</evidence>
<dbReference type="InterPro" id="IPR000577">
    <property type="entry name" value="Carb_kinase_FGGY"/>
</dbReference>
<evidence type="ECO:0000256" key="3">
    <source>
        <dbReference type="ARBA" id="ARBA00012099"/>
    </source>
</evidence>
<evidence type="ECO:0000256" key="4">
    <source>
        <dbReference type="ARBA" id="ARBA00022679"/>
    </source>
</evidence>
<feature type="domain" description="Carbohydrate kinase FGGY C-terminal" evidence="12">
    <location>
        <begin position="270"/>
        <end position="460"/>
    </location>
</feature>
<keyword evidence="14" id="KW-1185">Reference proteome</keyword>
<evidence type="ECO:0000256" key="1">
    <source>
        <dbReference type="ARBA" id="ARBA00005190"/>
    </source>
</evidence>
<keyword evidence="4 10" id="KW-0808">Transferase</keyword>
<sequence length="503" mass="55191">MEDPLIAAIDQGTSSSRFFVFSAKTMEVVAKHQVEIHQTFPKDGWVEEDPLEILSSIQTCIRHTIDDLQVKNYQVSNIKAVGITNQRESTIIWNSKTGQPFCNAVIWLDNRTVQTVENLIDSTPDKNKEFLKSKCGLPFSPYFSAVKIRWLLDNHPELRDLFQSGEYIFGTVDSWLIWNLTGGPNGGIHITDVTNASRTMLMNLQTLSWDPELCNFFKVPLNILPDIKSSSEVYGTIQEGPLKGICISGCLGDQSAALLGHSCLEPGQAKNTYGTGCFILYNTGREPVESKHGLLTTVGYKLGPDAPTIYALEGSVAVAGAAIKWLRDSLGIIKSTSEVESLAASVDSSHNVIFVPAFSGLYAPHWDPHARGTICGLTQFSTRNHIVRATLEAISYQTKEIINAMNLDSGTNLTRLNVDGGMSVNHLFLQIQADILGIPIVKPQFQEATALGAAIAAGSAVKLLDMNDLAERPSETFSPRPSSALDAQYKKWQMAIERSKGWD</sequence>
<comment type="pathway">
    <text evidence="1">Polyol metabolism; glycerol degradation via glycerol kinase pathway; sn-glycerol 3-phosphate from glycerol: step 1/1.</text>
</comment>
<dbReference type="InterPro" id="IPR018483">
    <property type="entry name" value="Carb_kinase_FGGY_CS"/>
</dbReference>
<dbReference type="NCBIfam" id="TIGR01311">
    <property type="entry name" value="glycerol_kin"/>
    <property type="match status" value="1"/>
</dbReference>
<dbReference type="Pfam" id="PF02782">
    <property type="entry name" value="FGGY_C"/>
    <property type="match status" value="1"/>
</dbReference>
<dbReference type="Pfam" id="PF00370">
    <property type="entry name" value="FGGY_N"/>
    <property type="match status" value="1"/>
</dbReference>
<dbReference type="SUPFAM" id="SSF53067">
    <property type="entry name" value="Actin-like ATPase domain"/>
    <property type="match status" value="2"/>
</dbReference>
<evidence type="ECO:0000256" key="9">
    <source>
        <dbReference type="ARBA" id="ARBA00043149"/>
    </source>
</evidence>
<dbReference type="CDD" id="cd07792">
    <property type="entry name" value="ASKHA_NBD_FGGY_GK1-3-like"/>
    <property type="match status" value="1"/>
</dbReference>
<evidence type="ECO:0000313" key="13">
    <source>
        <dbReference type="EMBL" id="UYV67245.1"/>
    </source>
</evidence>
<dbReference type="PROSITE" id="PS00445">
    <property type="entry name" value="FGGY_KINASES_2"/>
    <property type="match status" value="1"/>
</dbReference>
<dbReference type="Gene3D" id="3.30.420.40">
    <property type="match status" value="2"/>
</dbReference>
<dbReference type="InterPro" id="IPR005999">
    <property type="entry name" value="Glycerol_kin"/>
</dbReference>
<keyword evidence="5" id="KW-0547">Nucleotide-binding</keyword>
<dbReference type="NCBIfam" id="NF000756">
    <property type="entry name" value="PRK00047.1"/>
    <property type="match status" value="1"/>
</dbReference>
<keyword evidence="6 10" id="KW-0418">Kinase</keyword>
<evidence type="ECO:0000256" key="7">
    <source>
        <dbReference type="ARBA" id="ARBA00022798"/>
    </source>
</evidence>
<dbReference type="EC" id="2.7.1.30" evidence="3"/>
<dbReference type="InterPro" id="IPR043129">
    <property type="entry name" value="ATPase_NBD"/>
</dbReference>
<feature type="domain" description="Carbohydrate kinase FGGY N-terminal" evidence="11">
    <location>
        <begin position="6"/>
        <end position="260"/>
    </location>
</feature>
<protein>
    <recommendedName>
        <fullName evidence="3">glycerol kinase</fullName>
        <ecNumber evidence="3">2.7.1.30</ecNumber>
    </recommendedName>
    <alternativeName>
        <fullName evidence="9">ATP:glycerol 3-phosphotransferase</fullName>
    </alternativeName>
</protein>
<dbReference type="InterPro" id="IPR042018">
    <property type="entry name" value="GK1-3_metazoan-type"/>
</dbReference>
<dbReference type="InterPro" id="IPR018485">
    <property type="entry name" value="FGGY_C"/>
</dbReference>
<keyword evidence="8" id="KW-0067">ATP-binding</keyword>
<evidence type="ECO:0000256" key="10">
    <source>
        <dbReference type="RuleBase" id="RU003733"/>
    </source>
</evidence>
<proteinExistence type="inferred from homology"/>
<organism evidence="13 14">
    <name type="scientific">Cordylochernes scorpioides</name>
    <dbReference type="NCBI Taxonomy" id="51811"/>
    <lineage>
        <taxon>Eukaryota</taxon>
        <taxon>Metazoa</taxon>
        <taxon>Ecdysozoa</taxon>
        <taxon>Arthropoda</taxon>
        <taxon>Chelicerata</taxon>
        <taxon>Arachnida</taxon>
        <taxon>Pseudoscorpiones</taxon>
        <taxon>Cheliferoidea</taxon>
        <taxon>Chernetidae</taxon>
        <taxon>Cordylochernes</taxon>
    </lineage>
</organism>
<dbReference type="PANTHER" id="PTHR10196">
    <property type="entry name" value="SUGAR KINASE"/>
    <property type="match status" value="1"/>
</dbReference>